<dbReference type="InterPro" id="IPR058912">
    <property type="entry name" value="HTH_animal"/>
</dbReference>
<reference evidence="4" key="1">
    <citation type="submission" date="2016-06" db="UniProtKB">
        <authorList>
            <consortium name="WormBaseParasite"/>
        </authorList>
    </citation>
    <scope>IDENTIFICATION</scope>
</reference>
<sequence>MARFNGLPKVHKHDSSLRPIISLRGTPTFNLANWLFRRLNCLIPYSDTMVRSAANFLERLGGLHLKADIVVVSFDVTSLFTSIPQSLAIETVGELLENRYDEGTVYEQIEGTPMGLPLSGFIAEAVLQKLETVVFTNHRPILWVRYVDDTFVVRKREMVAEFHALQNSIYPDIQFTMEAEVNSQMAFLDVLVHRKTDGSLRTTVYRNATNTRQALSYQSNHPLCHKRSCLRTLYKRVETHCSEKDDKASELHYFQRMFTSRLPS</sequence>
<dbReference type="PANTHER" id="PTHR21301">
    <property type="entry name" value="REVERSE TRANSCRIPTASE"/>
    <property type="match status" value="1"/>
</dbReference>
<dbReference type="CDD" id="cd00304">
    <property type="entry name" value="RT_like"/>
    <property type="match status" value="1"/>
</dbReference>
<dbReference type="Proteomes" id="UP000275846">
    <property type="component" value="Unassembled WGS sequence"/>
</dbReference>
<gene>
    <name evidence="2" type="ORF">SSLN_LOCUS1570</name>
</gene>
<evidence type="ECO:0000313" key="2">
    <source>
        <dbReference type="EMBL" id="VDL87955.1"/>
    </source>
</evidence>
<dbReference type="PROSITE" id="PS50878">
    <property type="entry name" value="RT_POL"/>
    <property type="match status" value="1"/>
</dbReference>
<evidence type="ECO:0000259" key="1">
    <source>
        <dbReference type="PROSITE" id="PS50878"/>
    </source>
</evidence>
<dbReference type="OrthoDB" id="10047121at2759"/>
<dbReference type="Pfam" id="PF26215">
    <property type="entry name" value="HTH_animal"/>
    <property type="match status" value="1"/>
</dbReference>
<dbReference type="AlphaFoldDB" id="A0A183SBH2"/>
<evidence type="ECO:0000313" key="4">
    <source>
        <dbReference type="WBParaSite" id="SSLN_0000162901-mRNA-1"/>
    </source>
</evidence>
<organism evidence="4">
    <name type="scientific">Schistocephalus solidus</name>
    <name type="common">Tapeworm</name>
    <dbReference type="NCBI Taxonomy" id="70667"/>
    <lineage>
        <taxon>Eukaryota</taxon>
        <taxon>Metazoa</taxon>
        <taxon>Spiralia</taxon>
        <taxon>Lophotrochozoa</taxon>
        <taxon>Platyhelminthes</taxon>
        <taxon>Cestoda</taxon>
        <taxon>Eucestoda</taxon>
        <taxon>Diphyllobothriidea</taxon>
        <taxon>Diphyllobothriidae</taxon>
        <taxon>Schistocephalus</taxon>
    </lineage>
</organism>
<proteinExistence type="predicted"/>
<accession>A0A183SBH2</accession>
<evidence type="ECO:0000313" key="3">
    <source>
        <dbReference type="Proteomes" id="UP000275846"/>
    </source>
</evidence>
<keyword evidence="3" id="KW-1185">Reference proteome</keyword>
<dbReference type="Pfam" id="PF00078">
    <property type="entry name" value="RVT_1"/>
    <property type="match status" value="1"/>
</dbReference>
<dbReference type="InterPro" id="IPR000477">
    <property type="entry name" value="RT_dom"/>
</dbReference>
<protein>
    <submittedName>
        <fullName evidence="4">Reverse transcriptase domain-containing protein</fullName>
    </submittedName>
</protein>
<feature type="domain" description="Reverse transcriptase" evidence="1">
    <location>
        <begin position="1"/>
        <end position="222"/>
    </location>
</feature>
<name>A0A183SBH2_SCHSO</name>
<dbReference type="EMBL" id="UYSU01004042">
    <property type="protein sequence ID" value="VDL87955.1"/>
    <property type="molecule type" value="Genomic_DNA"/>
</dbReference>
<dbReference type="PANTHER" id="PTHR21301:SF10">
    <property type="entry name" value="REVERSE TRANSCRIPTASE DOMAIN-CONTAINING PROTEIN"/>
    <property type="match status" value="1"/>
</dbReference>
<reference evidence="2 3" key="2">
    <citation type="submission" date="2018-11" db="EMBL/GenBank/DDBJ databases">
        <authorList>
            <consortium name="Pathogen Informatics"/>
        </authorList>
    </citation>
    <scope>NUCLEOTIDE SEQUENCE [LARGE SCALE GENOMIC DNA]</scope>
    <source>
        <strain evidence="2 3">NST_G2</strain>
    </source>
</reference>
<dbReference type="WBParaSite" id="SSLN_0000162901-mRNA-1">
    <property type="protein sequence ID" value="SSLN_0000162901-mRNA-1"/>
    <property type="gene ID" value="SSLN_0000162901"/>
</dbReference>